<gene>
    <name evidence="1" type="ORF">KW502_07025</name>
</gene>
<protein>
    <recommendedName>
        <fullName evidence="3">Lipoprotein</fullName>
    </recommendedName>
</protein>
<evidence type="ECO:0008006" key="3">
    <source>
        <dbReference type="Google" id="ProtNLM"/>
    </source>
</evidence>
<sequence>MKKIILLFILVFTFQSCFRIHKARRIEAYEIIQPKYETSLSNYAFEFTGSKDRFEDKTKSFFNIKEDYLPFSFITKELYSKEELTVYIYFSSDKDKYIDLFSGIFFQALGLKEDKKRDDVVKKEVYKYINIQVTDKDGKDVLIENSLRQKSVIEKLTNYNRIIN</sequence>
<keyword evidence="2" id="KW-1185">Reference proteome</keyword>
<dbReference type="PROSITE" id="PS51257">
    <property type="entry name" value="PROKAR_LIPOPROTEIN"/>
    <property type="match status" value="1"/>
</dbReference>
<organism evidence="1 2">
    <name type="scientific">Mesonia aestuariivivens</name>
    <dbReference type="NCBI Taxonomy" id="2796128"/>
    <lineage>
        <taxon>Bacteria</taxon>
        <taxon>Pseudomonadati</taxon>
        <taxon>Bacteroidota</taxon>
        <taxon>Flavobacteriia</taxon>
        <taxon>Flavobacteriales</taxon>
        <taxon>Flavobacteriaceae</taxon>
        <taxon>Mesonia</taxon>
    </lineage>
</organism>
<evidence type="ECO:0000313" key="2">
    <source>
        <dbReference type="Proteomes" id="UP000719267"/>
    </source>
</evidence>
<name>A0ABS6W116_9FLAO</name>
<proteinExistence type="predicted"/>
<dbReference type="Proteomes" id="UP000719267">
    <property type="component" value="Unassembled WGS sequence"/>
</dbReference>
<dbReference type="RefSeq" id="WP_219039839.1">
    <property type="nucleotide sequence ID" value="NZ_JAHWDF010000006.1"/>
</dbReference>
<comment type="caution">
    <text evidence="1">The sequence shown here is derived from an EMBL/GenBank/DDBJ whole genome shotgun (WGS) entry which is preliminary data.</text>
</comment>
<accession>A0ABS6W116</accession>
<evidence type="ECO:0000313" key="1">
    <source>
        <dbReference type="EMBL" id="MBW2961548.1"/>
    </source>
</evidence>
<dbReference type="EMBL" id="JAHWDF010000006">
    <property type="protein sequence ID" value="MBW2961548.1"/>
    <property type="molecule type" value="Genomic_DNA"/>
</dbReference>
<reference evidence="1 2" key="1">
    <citation type="submission" date="2021-07" db="EMBL/GenBank/DDBJ databases">
        <title>Mesonia aestuariivivens sp. nov., isolated from a tidal flat.</title>
        <authorList>
            <person name="Kim Y.-O."/>
            <person name="Yoon J.-H."/>
        </authorList>
    </citation>
    <scope>NUCLEOTIDE SEQUENCE [LARGE SCALE GENOMIC DNA]</scope>
    <source>
        <strain evidence="1 2">JHPTF-M18</strain>
    </source>
</reference>